<gene>
    <name evidence="2" type="ORF">MA4_111B14.4</name>
</gene>
<protein>
    <submittedName>
        <fullName evidence="2">Uncharacterized protein</fullName>
    </submittedName>
</protein>
<dbReference type="EMBL" id="AC186954">
    <property type="protein sequence ID" value="ABF71991.1"/>
    <property type="molecule type" value="Genomic_DNA"/>
</dbReference>
<name>Q1ENY5_MUSAC</name>
<proteinExistence type="predicted"/>
<feature type="region of interest" description="Disordered" evidence="1">
    <location>
        <begin position="110"/>
        <end position="131"/>
    </location>
</feature>
<accession>Q1ENY5</accession>
<evidence type="ECO:0000256" key="1">
    <source>
        <dbReference type="SAM" id="MobiDB-lite"/>
    </source>
</evidence>
<feature type="compositionally biased region" description="Basic and acidic residues" evidence="1">
    <location>
        <begin position="81"/>
        <end position="97"/>
    </location>
</feature>
<sequence length="131" mass="15267">MKHTDMQHSYILLEHNIFHLPCSVAKQCQPYVSKDHYQAQSGIGLLVLTRRPTWGAWLPFVVSRPLKRASSSSTASFIRGSGEERDEGGSRGKVEVEVRDQDCVEMRRWRGKKMKTKRKENQDEMMWQFRA</sequence>
<evidence type="ECO:0000313" key="2">
    <source>
        <dbReference type="EMBL" id="ABF71991.1"/>
    </source>
</evidence>
<organism evidence="2">
    <name type="scientific">Musa acuminata</name>
    <name type="common">Banana</name>
    <name type="synonym">Musa cavendishii</name>
    <dbReference type="NCBI Taxonomy" id="4641"/>
    <lineage>
        <taxon>Eukaryota</taxon>
        <taxon>Viridiplantae</taxon>
        <taxon>Streptophyta</taxon>
        <taxon>Embryophyta</taxon>
        <taxon>Tracheophyta</taxon>
        <taxon>Spermatophyta</taxon>
        <taxon>Magnoliopsida</taxon>
        <taxon>Liliopsida</taxon>
        <taxon>Zingiberales</taxon>
        <taxon>Musaceae</taxon>
        <taxon>Musa</taxon>
    </lineage>
</organism>
<dbReference type="AlphaFoldDB" id="Q1ENY5"/>
<feature type="region of interest" description="Disordered" evidence="1">
    <location>
        <begin position="73"/>
        <end position="97"/>
    </location>
</feature>
<reference evidence="2" key="1">
    <citation type="submission" date="2006-05" db="EMBL/GenBank/DDBJ databases">
        <authorList>
            <person name="Ciampi A.Y."/>
            <person name="Santos C.M.R."/>
            <person name="da Silva F.R."/>
            <person name="Pappas G.J. Jr"/>
            <person name="Ronning C.M."/>
            <person name="Cheung F."/>
            <person name="Haas B.J."/>
            <person name="Piffanelli P."/>
            <person name="Town C.D."/>
            <person name="Miller R.N.G."/>
            <person name="Souza M.T. Jr."/>
        </authorList>
    </citation>
    <scope>NUCLEOTIDE SEQUENCE</scope>
</reference>